<reference evidence="2 3" key="1">
    <citation type="submission" date="2019-03" db="EMBL/GenBank/DDBJ databases">
        <title>First draft genome of Liparis tanakae, snailfish: a comprehensive survey of snailfish specific genes.</title>
        <authorList>
            <person name="Kim W."/>
            <person name="Song I."/>
            <person name="Jeong J.-H."/>
            <person name="Kim D."/>
            <person name="Kim S."/>
            <person name="Ryu S."/>
            <person name="Song J.Y."/>
            <person name="Lee S.K."/>
        </authorList>
    </citation>
    <scope>NUCLEOTIDE SEQUENCE [LARGE SCALE GENOMIC DNA]</scope>
    <source>
        <tissue evidence="2">Muscle</tissue>
    </source>
</reference>
<name>A0A4Z2EUE8_9TELE</name>
<evidence type="ECO:0000256" key="1">
    <source>
        <dbReference type="SAM" id="MobiDB-lite"/>
    </source>
</evidence>
<proteinExistence type="predicted"/>
<sequence length="92" mass="10084">MPASVEPPGYSAMRTPPEPSGRLLTGTLLQCSVLRLRLTWRVSLAPEDIPVVTQARRAVDKDTALAQSLISAPRQIHRATSLSLLRVLEEEP</sequence>
<dbReference type="EMBL" id="SRLO01002620">
    <property type="protein sequence ID" value="TNN32566.1"/>
    <property type="molecule type" value="Genomic_DNA"/>
</dbReference>
<protein>
    <submittedName>
        <fullName evidence="2">Uncharacterized protein</fullName>
    </submittedName>
</protein>
<feature type="region of interest" description="Disordered" evidence="1">
    <location>
        <begin position="1"/>
        <end position="21"/>
    </location>
</feature>
<dbReference type="AlphaFoldDB" id="A0A4Z2EUE8"/>
<comment type="caution">
    <text evidence="2">The sequence shown here is derived from an EMBL/GenBank/DDBJ whole genome shotgun (WGS) entry which is preliminary data.</text>
</comment>
<keyword evidence="3" id="KW-1185">Reference proteome</keyword>
<evidence type="ECO:0000313" key="3">
    <source>
        <dbReference type="Proteomes" id="UP000314294"/>
    </source>
</evidence>
<evidence type="ECO:0000313" key="2">
    <source>
        <dbReference type="EMBL" id="TNN32566.1"/>
    </source>
</evidence>
<gene>
    <name evidence="2" type="ORF">EYF80_057273</name>
</gene>
<dbReference type="Proteomes" id="UP000314294">
    <property type="component" value="Unassembled WGS sequence"/>
</dbReference>
<accession>A0A4Z2EUE8</accession>
<organism evidence="2 3">
    <name type="scientific">Liparis tanakae</name>
    <name type="common">Tanaka's snailfish</name>
    <dbReference type="NCBI Taxonomy" id="230148"/>
    <lineage>
        <taxon>Eukaryota</taxon>
        <taxon>Metazoa</taxon>
        <taxon>Chordata</taxon>
        <taxon>Craniata</taxon>
        <taxon>Vertebrata</taxon>
        <taxon>Euteleostomi</taxon>
        <taxon>Actinopterygii</taxon>
        <taxon>Neopterygii</taxon>
        <taxon>Teleostei</taxon>
        <taxon>Neoteleostei</taxon>
        <taxon>Acanthomorphata</taxon>
        <taxon>Eupercaria</taxon>
        <taxon>Perciformes</taxon>
        <taxon>Cottioidei</taxon>
        <taxon>Cottales</taxon>
        <taxon>Liparidae</taxon>
        <taxon>Liparis</taxon>
    </lineage>
</organism>